<dbReference type="FunFam" id="3.30.70.270:FF:000001">
    <property type="entry name" value="Diguanylate cyclase domain protein"/>
    <property type="match status" value="1"/>
</dbReference>
<dbReference type="AlphaFoldDB" id="A0A167IKA5"/>
<dbReference type="InterPro" id="IPR029787">
    <property type="entry name" value="Nucleotide_cyclase"/>
</dbReference>
<dbReference type="PROSITE" id="PS50887">
    <property type="entry name" value="GGDEF"/>
    <property type="match status" value="1"/>
</dbReference>
<feature type="transmembrane region" description="Helical" evidence="4">
    <location>
        <begin position="152"/>
        <end position="172"/>
    </location>
</feature>
<dbReference type="Pfam" id="PF00990">
    <property type="entry name" value="GGDEF"/>
    <property type="match status" value="1"/>
</dbReference>
<accession>A0A167IKA5</accession>
<keyword evidence="4" id="KW-1133">Transmembrane helix</keyword>
<feature type="transmembrane region" description="Helical" evidence="4">
    <location>
        <begin position="192"/>
        <end position="211"/>
    </location>
</feature>
<dbReference type="EC" id="2.7.7.65" evidence="2"/>
<evidence type="ECO:0000259" key="5">
    <source>
        <dbReference type="PROSITE" id="PS50887"/>
    </source>
</evidence>
<evidence type="ECO:0000256" key="3">
    <source>
        <dbReference type="ARBA" id="ARBA00034247"/>
    </source>
</evidence>
<dbReference type="SMART" id="SM00267">
    <property type="entry name" value="GGDEF"/>
    <property type="match status" value="1"/>
</dbReference>
<sequence length="393" mass="43816">MQVHDLTLMLSLFIASLTGSIVLMSMARMSQKVEGARYWAAALGVLSLAYLSQISMQNAPRTLLVTTFNTCLILGHSLWLIGAWHFVYVKPSLTRIAILIVPVFILALTFTVIWPDRECRLAVIGVWLICVRGHYGWVLWQHAKHDKNEYLATQITVVVVLLEIALSALYTLYGTFGSLPNIGSTFSWVGGYTWLVALIGIVAGTPLLMLLSAGRFVRKLEYAAHHDELTDILNRHGLSKCLENIMPLSKRKCDSLAVIMLDVDHFKHVNDTYGHTMGDAILAELGATLKTQVRSSDLVVRWGGEEFCILLFDITPTHTLQLSEKIRDTFSKNVLNLSPQFITNPITLSAGLAFSDTVSRKHIESTQALADRALYVAKKNGRNRSELYSNEEV</sequence>
<evidence type="ECO:0000313" key="7">
    <source>
        <dbReference type="Proteomes" id="UP000076661"/>
    </source>
</evidence>
<dbReference type="PATRIC" id="fig|1365257.3.peg.5014"/>
<feature type="transmembrane region" description="Helical" evidence="4">
    <location>
        <begin position="121"/>
        <end position="140"/>
    </location>
</feature>
<comment type="catalytic activity">
    <reaction evidence="3">
        <text>2 GTP = 3',3'-c-di-GMP + 2 diphosphate</text>
        <dbReference type="Rhea" id="RHEA:24898"/>
        <dbReference type="ChEBI" id="CHEBI:33019"/>
        <dbReference type="ChEBI" id="CHEBI:37565"/>
        <dbReference type="ChEBI" id="CHEBI:58805"/>
        <dbReference type="EC" id="2.7.7.65"/>
    </reaction>
</comment>
<comment type="cofactor">
    <cofactor evidence="1">
        <name>Mg(2+)</name>
        <dbReference type="ChEBI" id="CHEBI:18420"/>
    </cofactor>
</comment>
<feature type="transmembrane region" description="Helical" evidence="4">
    <location>
        <begin position="38"/>
        <end position="56"/>
    </location>
</feature>
<dbReference type="EMBL" id="AUXX01000067">
    <property type="protein sequence ID" value="KZN59645.1"/>
    <property type="molecule type" value="Genomic_DNA"/>
</dbReference>
<dbReference type="CDD" id="cd01949">
    <property type="entry name" value="GGDEF"/>
    <property type="match status" value="1"/>
</dbReference>
<dbReference type="Gene3D" id="3.30.70.270">
    <property type="match status" value="1"/>
</dbReference>
<organism evidence="6 7">
    <name type="scientific">Pseudoalteromonas luteoviolacea S4060-1</name>
    <dbReference type="NCBI Taxonomy" id="1365257"/>
    <lineage>
        <taxon>Bacteria</taxon>
        <taxon>Pseudomonadati</taxon>
        <taxon>Pseudomonadota</taxon>
        <taxon>Gammaproteobacteria</taxon>
        <taxon>Alteromonadales</taxon>
        <taxon>Pseudoalteromonadaceae</taxon>
        <taxon>Pseudoalteromonas</taxon>
    </lineage>
</organism>
<protein>
    <recommendedName>
        <fullName evidence="2">diguanylate cyclase</fullName>
        <ecNumber evidence="2">2.7.7.65</ecNumber>
    </recommendedName>
</protein>
<keyword evidence="4" id="KW-0472">Membrane</keyword>
<proteinExistence type="predicted"/>
<evidence type="ECO:0000256" key="2">
    <source>
        <dbReference type="ARBA" id="ARBA00012528"/>
    </source>
</evidence>
<comment type="caution">
    <text evidence="6">The sequence shown here is derived from an EMBL/GenBank/DDBJ whole genome shotgun (WGS) entry which is preliminary data.</text>
</comment>
<name>A0A167IKA5_9GAMM</name>
<feature type="transmembrane region" description="Helical" evidence="4">
    <location>
        <begin position="6"/>
        <end position="26"/>
    </location>
</feature>
<reference evidence="6 7" key="1">
    <citation type="submission" date="2013-07" db="EMBL/GenBank/DDBJ databases">
        <title>Comparative Genomic and Metabolomic Analysis of Twelve Strains of Pseudoalteromonas luteoviolacea.</title>
        <authorList>
            <person name="Vynne N.G."/>
            <person name="Mansson M."/>
            <person name="Gram L."/>
        </authorList>
    </citation>
    <scope>NUCLEOTIDE SEQUENCE [LARGE SCALE GENOMIC DNA]</scope>
    <source>
        <strain evidence="6 7">S4060-1</strain>
    </source>
</reference>
<dbReference type="InterPro" id="IPR000160">
    <property type="entry name" value="GGDEF_dom"/>
</dbReference>
<dbReference type="GO" id="GO:0052621">
    <property type="term" value="F:diguanylate cyclase activity"/>
    <property type="evidence" value="ECO:0007669"/>
    <property type="project" value="UniProtKB-EC"/>
</dbReference>
<dbReference type="InterPro" id="IPR050469">
    <property type="entry name" value="Diguanylate_Cyclase"/>
</dbReference>
<feature type="domain" description="GGDEF" evidence="5">
    <location>
        <begin position="254"/>
        <end position="390"/>
    </location>
</feature>
<gene>
    <name evidence="6" type="ORF">N478_07980</name>
</gene>
<evidence type="ECO:0000256" key="4">
    <source>
        <dbReference type="SAM" id="Phobius"/>
    </source>
</evidence>
<dbReference type="Proteomes" id="UP000076661">
    <property type="component" value="Unassembled WGS sequence"/>
</dbReference>
<evidence type="ECO:0000256" key="1">
    <source>
        <dbReference type="ARBA" id="ARBA00001946"/>
    </source>
</evidence>
<dbReference type="InterPro" id="IPR043128">
    <property type="entry name" value="Rev_trsase/Diguanyl_cyclase"/>
</dbReference>
<dbReference type="SUPFAM" id="SSF55073">
    <property type="entry name" value="Nucleotide cyclase"/>
    <property type="match status" value="1"/>
</dbReference>
<feature type="transmembrane region" description="Helical" evidence="4">
    <location>
        <begin position="62"/>
        <end position="84"/>
    </location>
</feature>
<dbReference type="PANTHER" id="PTHR45138:SF9">
    <property type="entry name" value="DIGUANYLATE CYCLASE DGCM-RELATED"/>
    <property type="match status" value="1"/>
</dbReference>
<evidence type="ECO:0000313" key="6">
    <source>
        <dbReference type="EMBL" id="KZN59645.1"/>
    </source>
</evidence>
<feature type="transmembrane region" description="Helical" evidence="4">
    <location>
        <begin position="96"/>
        <end position="115"/>
    </location>
</feature>
<dbReference type="PANTHER" id="PTHR45138">
    <property type="entry name" value="REGULATORY COMPONENTS OF SENSORY TRANSDUCTION SYSTEM"/>
    <property type="match status" value="1"/>
</dbReference>
<dbReference type="NCBIfam" id="TIGR00254">
    <property type="entry name" value="GGDEF"/>
    <property type="match status" value="1"/>
</dbReference>
<keyword evidence="4" id="KW-0812">Transmembrane</keyword>